<dbReference type="EMBL" id="BRYA01000077">
    <property type="protein sequence ID" value="GMI37861.1"/>
    <property type="molecule type" value="Genomic_DNA"/>
</dbReference>
<reference evidence="9" key="1">
    <citation type="journal article" date="2023" name="Commun. Biol.">
        <title>Genome analysis of Parmales, the sister group of diatoms, reveals the evolutionary specialization of diatoms from phago-mixotrophs to photoautotrophs.</title>
        <authorList>
            <person name="Ban H."/>
            <person name="Sato S."/>
            <person name="Yoshikawa S."/>
            <person name="Yamada K."/>
            <person name="Nakamura Y."/>
            <person name="Ichinomiya M."/>
            <person name="Sato N."/>
            <person name="Blanc-Mathieu R."/>
            <person name="Endo H."/>
            <person name="Kuwata A."/>
            <person name="Ogata H."/>
        </authorList>
    </citation>
    <scope>NUCLEOTIDE SEQUENCE [LARGE SCALE GENOMIC DNA]</scope>
</reference>
<evidence type="ECO:0000256" key="6">
    <source>
        <dbReference type="SAM" id="MobiDB-lite"/>
    </source>
</evidence>
<protein>
    <recommendedName>
        <fullName evidence="7">RRM domain-containing protein</fullName>
    </recommendedName>
</protein>
<dbReference type="GO" id="GO:0003743">
    <property type="term" value="F:translation initiation factor activity"/>
    <property type="evidence" value="ECO:0007669"/>
    <property type="project" value="UniProtKB-KW"/>
</dbReference>
<dbReference type="OrthoDB" id="1749473at2759"/>
<name>A0A9W7G984_9STRA</name>
<feature type="domain" description="RRM" evidence="7">
    <location>
        <begin position="192"/>
        <end position="270"/>
    </location>
</feature>
<dbReference type="InterPro" id="IPR017334">
    <property type="entry name" value="eIF3_g"/>
</dbReference>
<evidence type="ECO:0000256" key="3">
    <source>
        <dbReference type="ARBA" id="ARBA00022884"/>
    </source>
</evidence>
<organism evidence="8 9">
    <name type="scientific">Triparma columacea</name>
    <dbReference type="NCBI Taxonomy" id="722753"/>
    <lineage>
        <taxon>Eukaryota</taxon>
        <taxon>Sar</taxon>
        <taxon>Stramenopiles</taxon>
        <taxon>Ochrophyta</taxon>
        <taxon>Bolidophyceae</taxon>
        <taxon>Parmales</taxon>
        <taxon>Triparmaceae</taxon>
        <taxon>Triparma</taxon>
    </lineage>
</organism>
<dbReference type="AlphaFoldDB" id="A0A9W7G984"/>
<dbReference type="GO" id="GO:0003723">
    <property type="term" value="F:RNA binding"/>
    <property type="evidence" value="ECO:0007669"/>
    <property type="project" value="UniProtKB-UniRule"/>
</dbReference>
<evidence type="ECO:0000259" key="7">
    <source>
        <dbReference type="PROSITE" id="PS50102"/>
    </source>
</evidence>
<evidence type="ECO:0000256" key="1">
    <source>
        <dbReference type="ARBA" id="ARBA00022490"/>
    </source>
</evidence>
<feature type="region of interest" description="Disordered" evidence="6">
    <location>
        <begin position="73"/>
        <end position="115"/>
    </location>
</feature>
<dbReference type="Pfam" id="PF00076">
    <property type="entry name" value="RRM_1"/>
    <property type="match status" value="1"/>
</dbReference>
<dbReference type="GO" id="GO:0005852">
    <property type="term" value="C:eukaryotic translation initiation factor 3 complex"/>
    <property type="evidence" value="ECO:0007669"/>
    <property type="project" value="InterPro"/>
</dbReference>
<accession>A0A9W7G984</accession>
<evidence type="ECO:0000313" key="8">
    <source>
        <dbReference type="EMBL" id="GMI37861.1"/>
    </source>
</evidence>
<evidence type="ECO:0000256" key="5">
    <source>
        <dbReference type="PROSITE-ProRule" id="PRU00176"/>
    </source>
</evidence>
<dbReference type="SMART" id="SM00360">
    <property type="entry name" value="RRM"/>
    <property type="match status" value="1"/>
</dbReference>
<comment type="caution">
    <text evidence="8">The sequence shown here is derived from an EMBL/GenBank/DDBJ whole genome shotgun (WGS) entry which is preliminary data.</text>
</comment>
<dbReference type="PROSITE" id="PS50102">
    <property type="entry name" value="RRM"/>
    <property type="match status" value="1"/>
</dbReference>
<dbReference type="Proteomes" id="UP001165065">
    <property type="component" value="Unassembled WGS sequence"/>
</dbReference>
<dbReference type="InterPro" id="IPR000504">
    <property type="entry name" value="RRM_dom"/>
</dbReference>
<keyword evidence="9" id="KW-1185">Reference proteome</keyword>
<feature type="compositionally biased region" description="Polar residues" evidence="6">
    <location>
        <begin position="75"/>
        <end position="101"/>
    </location>
</feature>
<keyword evidence="4" id="KW-0648">Protein biosynthesis</keyword>
<dbReference type="PIRSF" id="PIRSF037949">
    <property type="entry name" value="Transl_init_eIF-3_RNA-bind"/>
    <property type="match status" value="1"/>
</dbReference>
<sequence>MSRWVDQEDDPLAPPSPVRVQTAEKDVILETSFIVDPNSEAITKVVKRIRVVKESRRVPKRVVERAARMKRFGNASGSDEQENVTIQSKDIISIENPNAINTGDGDDGDDPSKALAGNLNAFWAKQQRRQLERKYDVNGEPEGEEGGASDGPKKYVPPGQRAAGGASGGKSLESMAANIEENGRKFDDRDQNTIRCTNISEDTTEADLQDLFSPFGRISRVYLAKDRETMQSRGFAFISFVHHDDASRAMAKLQGFGYDHLILKLEWARPSGGGDAGKERTEFRSGYGKALAQDTKEKVSYASNLTK</sequence>
<evidence type="ECO:0000256" key="2">
    <source>
        <dbReference type="ARBA" id="ARBA00022540"/>
    </source>
</evidence>
<dbReference type="SUPFAM" id="SSF54928">
    <property type="entry name" value="RNA-binding domain, RBD"/>
    <property type="match status" value="1"/>
</dbReference>
<dbReference type="InterPro" id="IPR012677">
    <property type="entry name" value="Nucleotide-bd_a/b_plait_sf"/>
</dbReference>
<evidence type="ECO:0000313" key="9">
    <source>
        <dbReference type="Proteomes" id="UP001165065"/>
    </source>
</evidence>
<dbReference type="CDD" id="cd12408">
    <property type="entry name" value="RRM_eIF3G_like"/>
    <property type="match status" value="1"/>
</dbReference>
<evidence type="ECO:0000256" key="4">
    <source>
        <dbReference type="ARBA" id="ARBA00022917"/>
    </source>
</evidence>
<dbReference type="InterPro" id="IPR035979">
    <property type="entry name" value="RBD_domain_sf"/>
</dbReference>
<dbReference type="Gene3D" id="3.30.70.330">
    <property type="match status" value="1"/>
</dbReference>
<feature type="region of interest" description="Disordered" evidence="6">
    <location>
        <begin position="138"/>
        <end position="170"/>
    </location>
</feature>
<dbReference type="InterPro" id="IPR034240">
    <property type="entry name" value="eIF3G_RRM"/>
</dbReference>
<gene>
    <name evidence="8" type="ORF">TrCOL_g7954</name>
</gene>
<keyword evidence="2" id="KW-0396">Initiation factor</keyword>
<keyword evidence="1" id="KW-0963">Cytoplasm</keyword>
<proteinExistence type="predicted"/>
<keyword evidence="3 5" id="KW-0694">RNA-binding</keyword>
<dbReference type="PANTHER" id="PTHR10352">
    <property type="entry name" value="EUKARYOTIC TRANSLATION INITIATION FACTOR 3 SUBUNIT G"/>
    <property type="match status" value="1"/>
</dbReference>